<dbReference type="InterPro" id="IPR026444">
    <property type="entry name" value="Secre_tail"/>
</dbReference>
<keyword evidence="2" id="KW-0732">Signal</keyword>
<accession>V6SDT7</accession>
<dbReference type="OrthoDB" id="8901262at2"/>
<evidence type="ECO:0000256" key="3">
    <source>
        <dbReference type="ARBA" id="ARBA00022737"/>
    </source>
</evidence>
<reference evidence="5 6" key="2">
    <citation type="journal article" date="2015" name="Stand. Genomic Sci.">
        <title>High quality draft genomic sequence of Flavobacterium enshiense DK69(T) and comparison among Flavobacterium genomes.</title>
        <authorList>
            <person name="Zeng Z."/>
            <person name="Chen C."/>
            <person name="Du H."/>
            <person name="Wang G."/>
            <person name="Li M."/>
        </authorList>
    </citation>
    <scope>NUCLEOTIDE SEQUENCE [LARGE SCALE GENOMIC DNA]</scope>
    <source>
        <strain evidence="5 6">DK69</strain>
    </source>
</reference>
<evidence type="ECO:0000256" key="1">
    <source>
        <dbReference type="ARBA" id="ARBA00022614"/>
    </source>
</evidence>
<dbReference type="InterPro" id="IPR052574">
    <property type="entry name" value="CDIRP"/>
</dbReference>
<dbReference type="AlphaFoldDB" id="V6SDT7"/>
<dbReference type="PATRIC" id="fig|1107311.3.peg.267"/>
<dbReference type="STRING" id="1107311.Q767_03705"/>
<comment type="caution">
    <text evidence="5">The sequence shown here is derived from an EMBL/GenBank/DDBJ whole genome shotgun (WGS) entry which is preliminary data.</text>
</comment>
<dbReference type="eggNOG" id="COG4886">
    <property type="taxonomic scope" value="Bacteria"/>
</dbReference>
<evidence type="ECO:0000313" key="5">
    <source>
        <dbReference type="EMBL" id="KGO96821.1"/>
    </source>
</evidence>
<name>V6SDT7_9FLAO</name>
<gene>
    <name evidence="5" type="ORF">Q767_03705</name>
</gene>
<proteinExistence type="predicted"/>
<feature type="domain" description="Secretion system C-terminal sorting" evidence="4">
    <location>
        <begin position="422"/>
        <end position="494"/>
    </location>
</feature>
<dbReference type="EMBL" id="JRLZ01000003">
    <property type="protein sequence ID" value="KGO96821.1"/>
    <property type="molecule type" value="Genomic_DNA"/>
</dbReference>
<keyword evidence="6" id="KW-1185">Reference proteome</keyword>
<sequence>MIAHKRIFLKKTTIFVKNNLHMREYCFIFSFVLVAISVKAQIITISDPAFKAKLLSANTLNSVAQNAFGNNVVIDLNSNNEIEVSETATIVSINVASSNVLNPGNIASLDGIQNFTNLKKLNCAGNHITNLDVSSLSLLEELKCNNNEITTLNISGLATLKKINCNHNNLTSLSTDNFINLTELFLYDNHISSLSFNNNPNLQSLNCSMNVLPSLNVSTLPALKYLVCNSNQLASLNLNGLTQIREVVCSNNNLTTLDLTGLSTITFLLFEANQITTVDLSPLSSVTYLECSYNPLTSINMDGLTTLYHLAIEGTPLSTIDCSQSGVQQLFCSNNPNLNFINVKNNHYSHSDPDMLNFAFRFENLPSLTGICVDNGEQNNLVHTNYNSSGNVIVYTGTNCATVVDMSTADINEFNQNNAVTLYPNPVQDRISLKFENLYQIKSIAIYNQLGQLIKSSSELNNDNEISLNVDQLEAGSYLISIESEKGKQIKKFIKL</sequence>
<dbReference type="Proteomes" id="UP000030149">
    <property type="component" value="Unassembled WGS sequence"/>
</dbReference>
<dbReference type="Gene3D" id="3.80.10.10">
    <property type="entry name" value="Ribonuclease Inhibitor"/>
    <property type="match status" value="1"/>
</dbReference>
<dbReference type="GO" id="GO:0035591">
    <property type="term" value="F:signaling adaptor activity"/>
    <property type="evidence" value="ECO:0007669"/>
    <property type="project" value="TreeGrafter"/>
</dbReference>
<protein>
    <recommendedName>
        <fullName evidence="4">Secretion system C-terminal sorting domain-containing protein</fullName>
    </recommendedName>
</protein>
<dbReference type="PANTHER" id="PTHR47566">
    <property type="match status" value="1"/>
</dbReference>
<keyword evidence="1" id="KW-0433">Leucine-rich repeat</keyword>
<evidence type="ECO:0000259" key="4">
    <source>
        <dbReference type="Pfam" id="PF18962"/>
    </source>
</evidence>
<keyword evidence="3" id="KW-0677">Repeat</keyword>
<dbReference type="SUPFAM" id="SSF52058">
    <property type="entry name" value="L domain-like"/>
    <property type="match status" value="1"/>
</dbReference>
<organism evidence="5 6">
    <name type="scientific">Flavobacterium enshiense DK69</name>
    <dbReference type="NCBI Taxonomy" id="1107311"/>
    <lineage>
        <taxon>Bacteria</taxon>
        <taxon>Pseudomonadati</taxon>
        <taxon>Bacteroidota</taxon>
        <taxon>Flavobacteriia</taxon>
        <taxon>Flavobacteriales</taxon>
        <taxon>Flavobacteriaceae</taxon>
        <taxon>Flavobacterium</taxon>
    </lineage>
</organism>
<dbReference type="InterPro" id="IPR032675">
    <property type="entry name" value="LRR_dom_sf"/>
</dbReference>
<evidence type="ECO:0000256" key="2">
    <source>
        <dbReference type="ARBA" id="ARBA00022729"/>
    </source>
</evidence>
<dbReference type="NCBIfam" id="TIGR04183">
    <property type="entry name" value="Por_Secre_tail"/>
    <property type="match status" value="1"/>
</dbReference>
<evidence type="ECO:0000313" key="6">
    <source>
        <dbReference type="Proteomes" id="UP000030149"/>
    </source>
</evidence>
<dbReference type="PANTHER" id="PTHR47566:SF1">
    <property type="entry name" value="PROTEIN NUD1"/>
    <property type="match status" value="1"/>
</dbReference>
<reference evidence="6" key="1">
    <citation type="submission" date="2013-09" db="EMBL/GenBank/DDBJ databases">
        <authorList>
            <person name="Zeng Z."/>
            <person name="Chen C."/>
        </authorList>
    </citation>
    <scope>NUCLEOTIDE SEQUENCE [LARGE SCALE GENOMIC DNA]</scope>
    <source>
        <strain evidence="6">DK69</strain>
    </source>
</reference>
<dbReference type="Pfam" id="PF18962">
    <property type="entry name" value="Por_Secre_tail"/>
    <property type="match status" value="1"/>
</dbReference>